<dbReference type="EMBL" id="FAXA01000228">
    <property type="protein sequence ID" value="CUV02326.1"/>
    <property type="molecule type" value="Genomic_DNA"/>
</dbReference>
<dbReference type="GO" id="GO:0004316">
    <property type="term" value="F:3-oxoacyl-[acyl-carrier-protein] reductase (NADPH) activity"/>
    <property type="evidence" value="ECO:0007669"/>
    <property type="project" value="UniProtKB-EC"/>
</dbReference>
<protein>
    <submittedName>
        <fullName evidence="3">3-oxoacyl-[acyl-carrier protein] reductase</fullName>
        <ecNumber evidence="3">1.1.1.100</ecNumber>
    </submittedName>
</protein>
<dbReference type="PANTHER" id="PTHR43669:SF3">
    <property type="entry name" value="ALCOHOL DEHYDROGENASE, PUTATIVE (AFU_ORTHOLOGUE AFUA_3G03445)-RELATED"/>
    <property type="match status" value="1"/>
</dbReference>
<dbReference type="InterPro" id="IPR036291">
    <property type="entry name" value="NAD(P)-bd_dom_sf"/>
</dbReference>
<evidence type="ECO:0000313" key="3">
    <source>
        <dbReference type="EMBL" id="CUV02326.1"/>
    </source>
</evidence>
<dbReference type="Gene3D" id="3.40.50.720">
    <property type="entry name" value="NAD(P)-binding Rossmann-like Domain"/>
    <property type="match status" value="1"/>
</dbReference>
<reference evidence="3" key="1">
    <citation type="submission" date="2015-10" db="EMBL/GenBank/DDBJ databases">
        <authorList>
            <person name="Gilbert D.G."/>
        </authorList>
    </citation>
    <scope>NUCLEOTIDE SEQUENCE</scope>
</reference>
<gene>
    <name evidence="3" type="ORF">MGWOODY_Clf2330</name>
</gene>
<name>A0A160V8M0_9ZZZZ</name>
<dbReference type="Pfam" id="PF13561">
    <property type="entry name" value="adh_short_C2"/>
    <property type="match status" value="1"/>
</dbReference>
<organism evidence="3">
    <name type="scientific">hydrothermal vent metagenome</name>
    <dbReference type="NCBI Taxonomy" id="652676"/>
    <lineage>
        <taxon>unclassified sequences</taxon>
        <taxon>metagenomes</taxon>
        <taxon>ecological metagenomes</taxon>
    </lineage>
</organism>
<dbReference type="FunFam" id="3.40.50.720:FF:000084">
    <property type="entry name" value="Short-chain dehydrogenase reductase"/>
    <property type="match status" value="1"/>
</dbReference>
<dbReference type="CDD" id="cd05233">
    <property type="entry name" value="SDR_c"/>
    <property type="match status" value="1"/>
</dbReference>
<dbReference type="SUPFAM" id="SSF51735">
    <property type="entry name" value="NAD(P)-binding Rossmann-fold domains"/>
    <property type="match status" value="1"/>
</dbReference>
<dbReference type="EC" id="1.1.1.100" evidence="3"/>
<evidence type="ECO:0000256" key="1">
    <source>
        <dbReference type="ARBA" id="ARBA00006484"/>
    </source>
</evidence>
<keyword evidence="2 3" id="KW-0560">Oxidoreductase</keyword>
<dbReference type="InterPro" id="IPR002347">
    <property type="entry name" value="SDR_fam"/>
</dbReference>
<proteinExistence type="inferred from homology"/>
<dbReference type="PRINTS" id="PR00081">
    <property type="entry name" value="GDHRDH"/>
</dbReference>
<dbReference type="PANTHER" id="PTHR43669">
    <property type="entry name" value="5-KETO-D-GLUCONATE 5-REDUCTASE"/>
    <property type="match status" value="1"/>
</dbReference>
<evidence type="ECO:0000256" key="2">
    <source>
        <dbReference type="ARBA" id="ARBA00023002"/>
    </source>
</evidence>
<comment type="similarity">
    <text evidence="1">Belongs to the short-chain dehydrogenases/reductases (SDR) family.</text>
</comment>
<accession>A0A160V8M0</accession>
<dbReference type="AlphaFoldDB" id="A0A160V8M0"/>
<sequence>MAATGELRGTVAIVTGGSRGIGRAMSLAFAAAGAQVVVASRTENEPPPDSPFIKYGSGTINDTARQIAAAGGEALAVPCDVTKSEDLRNLADRTVKHFGRIDIVVSNAGVDCESPVVDLEEDLLDRCLTVNIRGPILLCRYVLPAMIEQKSGGSIFCITSGASLGYREGRVGYSMSKAALDRAFLSIAEEVREHDIAVNVLSPGRVDTWMNRHGDWPGTGHIPLEQPDSINQAAVWLAAQKASTFTGQRVERAEFGTEWGPGIVVPVP</sequence>